<reference evidence="2" key="1">
    <citation type="submission" date="2021-01" db="EMBL/GenBank/DDBJ databases">
        <authorList>
            <person name="Corre E."/>
            <person name="Pelletier E."/>
            <person name="Niang G."/>
            <person name="Scheremetjew M."/>
            <person name="Finn R."/>
            <person name="Kale V."/>
            <person name="Holt S."/>
            <person name="Cochrane G."/>
            <person name="Meng A."/>
            <person name="Brown T."/>
            <person name="Cohen L."/>
        </authorList>
    </citation>
    <scope>NUCLEOTIDE SEQUENCE</scope>
    <source>
        <strain evidence="2">GSBS06</strain>
    </source>
</reference>
<dbReference type="EMBL" id="HBIN01009574">
    <property type="protein sequence ID" value="CAE0436888.1"/>
    <property type="molecule type" value="Transcribed_RNA"/>
</dbReference>
<name>A0A7S3PH22_9STRA</name>
<sequence length="256" mass="29945">MEFTKPFRKAKIGYSNLSLYPTFMREFEQKHGELPESKLVDITFSKSDTSLERKRKLDILKNFNEILDEREGNERPLIPMPTGKNESETSPSNKKGKRGRPRKNVIAEKPLMAVSILSRTKLHGPNGPFQFGSKLRLGFKNVFGEYPKTKSPKNQETICNFDMPVQIIDDVHGINSEFPLQYITDNPQWSKESADEVLAEKRNRWMYWRLRDDTNANHKGKVRRFDRMLEGIYYDLYYNENQTLEGEPMANFEPIN</sequence>
<gene>
    <name evidence="2" type="ORF">ASTO00021_LOCUS7135</name>
</gene>
<feature type="region of interest" description="Disordered" evidence="1">
    <location>
        <begin position="70"/>
        <end position="102"/>
    </location>
</feature>
<evidence type="ECO:0000256" key="1">
    <source>
        <dbReference type="SAM" id="MobiDB-lite"/>
    </source>
</evidence>
<proteinExistence type="predicted"/>
<protein>
    <submittedName>
        <fullName evidence="2">Uncharacterized protein</fullName>
    </submittedName>
</protein>
<dbReference type="AlphaFoldDB" id="A0A7S3PH22"/>
<evidence type="ECO:0000313" key="2">
    <source>
        <dbReference type="EMBL" id="CAE0436888.1"/>
    </source>
</evidence>
<organism evidence="2">
    <name type="scientific">Aplanochytrium stocchinoi</name>
    <dbReference type="NCBI Taxonomy" id="215587"/>
    <lineage>
        <taxon>Eukaryota</taxon>
        <taxon>Sar</taxon>
        <taxon>Stramenopiles</taxon>
        <taxon>Bigyra</taxon>
        <taxon>Labyrinthulomycetes</taxon>
        <taxon>Thraustochytrida</taxon>
        <taxon>Thraustochytriidae</taxon>
        <taxon>Aplanochytrium</taxon>
    </lineage>
</organism>
<accession>A0A7S3PH22</accession>